<dbReference type="GeneID" id="85309737"/>
<name>A0AAJ0CCS3_9PEZI</name>
<evidence type="ECO:0000313" key="4">
    <source>
        <dbReference type="EMBL" id="KAK1772834.1"/>
    </source>
</evidence>
<feature type="region of interest" description="Disordered" evidence="3">
    <location>
        <begin position="350"/>
        <end position="419"/>
    </location>
</feature>
<dbReference type="PANTHER" id="PTHR12149">
    <property type="entry name" value="FRUCTOSAMINE 3 KINASE-RELATED PROTEIN"/>
    <property type="match status" value="1"/>
</dbReference>
<dbReference type="SUPFAM" id="SSF56112">
    <property type="entry name" value="Protein kinase-like (PK-like)"/>
    <property type="match status" value="1"/>
</dbReference>
<dbReference type="InterPro" id="IPR016477">
    <property type="entry name" value="Fructo-/Ketosamine-3-kinase"/>
</dbReference>
<dbReference type="AlphaFoldDB" id="A0AAJ0CCS3"/>
<comment type="caution">
    <text evidence="4">The sequence shown here is derived from an EMBL/GenBank/DDBJ whole genome shotgun (WGS) entry which is preliminary data.</text>
</comment>
<proteinExistence type="predicted"/>
<dbReference type="EMBL" id="MU838997">
    <property type="protein sequence ID" value="KAK1772834.1"/>
    <property type="molecule type" value="Genomic_DNA"/>
</dbReference>
<comment type="catalytic activity">
    <reaction evidence="2">
        <text>N(6)-D-ribulosyl-L-lysyl-[protein] + ATP = N(6)-(3-O-phospho-D-ribulosyl)-L-lysyl-[protein] + ADP + H(+)</text>
        <dbReference type="Rhea" id="RHEA:48432"/>
        <dbReference type="Rhea" id="RHEA-COMP:12103"/>
        <dbReference type="Rhea" id="RHEA-COMP:12104"/>
        <dbReference type="ChEBI" id="CHEBI:15378"/>
        <dbReference type="ChEBI" id="CHEBI:30616"/>
        <dbReference type="ChEBI" id="CHEBI:90418"/>
        <dbReference type="ChEBI" id="CHEBI:90420"/>
        <dbReference type="ChEBI" id="CHEBI:456216"/>
        <dbReference type="EC" id="2.7.1.172"/>
    </reaction>
    <physiologicalReaction direction="left-to-right" evidence="2">
        <dbReference type="Rhea" id="RHEA:48433"/>
    </physiologicalReaction>
</comment>
<dbReference type="Pfam" id="PF03881">
    <property type="entry name" value="Fructosamin_kin"/>
    <property type="match status" value="1"/>
</dbReference>
<evidence type="ECO:0000256" key="2">
    <source>
        <dbReference type="ARBA" id="ARBA00048655"/>
    </source>
</evidence>
<dbReference type="Gene3D" id="3.90.1200.10">
    <property type="match status" value="1"/>
</dbReference>
<keyword evidence="4" id="KW-0418">Kinase</keyword>
<gene>
    <name evidence="4" type="ORF">QBC33DRAFT_522614</name>
</gene>
<evidence type="ECO:0000256" key="3">
    <source>
        <dbReference type="SAM" id="MobiDB-lite"/>
    </source>
</evidence>
<dbReference type="GO" id="GO:0016301">
    <property type="term" value="F:kinase activity"/>
    <property type="evidence" value="ECO:0007669"/>
    <property type="project" value="UniProtKB-KW"/>
</dbReference>
<evidence type="ECO:0000256" key="1">
    <source>
        <dbReference type="ARBA" id="ARBA00011961"/>
    </source>
</evidence>
<dbReference type="Proteomes" id="UP001244011">
    <property type="component" value="Unassembled WGS sequence"/>
</dbReference>
<dbReference type="PANTHER" id="PTHR12149:SF8">
    <property type="entry name" value="PROTEIN-RIBULOSAMINE 3-KINASE"/>
    <property type="match status" value="1"/>
</dbReference>
<feature type="compositionally biased region" description="Basic and acidic residues" evidence="3">
    <location>
        <begin position="350"/>
        <end position="404"/>
    </location>
</feature>
<organism evidence="4 5">
    <name type="scientific">Phialemonium atrogriseum</name>
    <dbReference type="NCBI Taxonomy" id="1093897"/>
    <lineage>
        <taxon>Eukaryota</taxon>
        <taxon>Fungi</taxon>
        <taxon>Dikarya</taxon>
        <taxon>Ascomycota</taxon>
        <taxon>Pezizomycotina</taxon>
        <taxon>Sordariomycetes</taxon>
        <taxon>Sordariomycetidae</taxon>
        <taxon>Cephalothecales</taxon>
        <taxon>Cephalothecaceae</taxon>
        <taxon>Phialemonium</taxon>
    </lineage>
</organism>
<evidence type="ECO:0000313" key="5">
    <source>
        <dbReference type="Proteomes" id="UP001244011"/>
    </source>
</evidence>
<accession>A0AAJ0CCS3</accession>
<protein>
    <recommendedName>
        <fullName evidence="1">protein-ribulosamine 3-kinase</fullName>
        <ecNumber evidence="1">2.7.1.172</ecNumber>
    </recommendedName>
</protein>
<keyword evidence="5" id="KW-1185">Reference proteome</keyword>
<sequence>MAPAEAPIPTKPKGPIGDRLDDSVLAHLPSDCQVLSITPSGQSLWAETVRIRVRHSNGRIEELFKKAATGQIGRNMMKGSYEAESALHDAIPGYVPRPVAWGTYSADPQTHFYMCEFVDMLDDVPSARQWGSAVAALHLGSMGNSPDGRFGFQTTTHLANVPVDNTWSRSWEECWTRQMKSLFDEDERRHGPDEEFAKLKAAFLAEVIPRYLRPLETNGRSIQPCLIHSDLWPGNVKPRVDSTDVCLFDPCAYWGHNEADLGICRNPRYRLGPAYMREYWKHVPISQPEQDFDGRNTVYAFKFHLLLSILYYKDRRFRKIATDEMRELVKKVQLEKEELEKEELKKERLKKEELEKEAPEKEEPEKEELEKRELEKGELEKGELEKGELEKGELEKEKLEKGEPEEGDMEEASFKASLCLPIYQTSSSKL</sequence>
<dbReference type="RefSeq" id="XP_060289047.1">
    <property type="nucleotide sequence ID" value="XM_060426550.1"/>
</dbReference>
<dbReference type="GO" id="GO:0102193">
    <property type="term" value="F:protein-ribulosamine 3-kinase activity"/>
    <property type="evidence" value="ECO:0007669"/>
    <property type="project" value="UniProtKB-EC"/>
</dbReference>
<dbReference type="InterPro" id="IPR011009">
    <property type="entry name" value="Kinase-like_dom_sf"/>
</dbReference>
<reference evidence="4" key="1">
    <citation type="submission" date="2023-06" db="EMBL/GenBank/DDBJ databases">
        <title>Genome-scale phylogeny and comparative genomics of the fungal order Sordariales.</title>
        <authorList>
            <consortium name="Lawrence Berkeley National Laboratory"/>
            <person name="Hensen N."/>
            <person name="Bonometti L."/>
            <person name="Westerberg I."/>
            <person name="Brannstrom I.O."/>
            <person name="Guillou S."/>
            <person name="Cros-Aarteil S."/>
            <person name="Calhoun S."/>
            <person name="Haridas S."/>
            <person name="Kuo A."/>
            <person name="Mondo S."/>
            <person name="Pangilinan J."/>
            <person name="Riley R."/>
            <person name="Labutti K."/>
            <person name="Andreopoulos B."/>
            <person name="Lipzen A."/>
            <person name="Chen C."/>
            <person name="Yanf M."/>
            <person name="Daum C."/>
            <person name="Ng V."/>
            <person name="Clum A."/>
            <person name="Steindorff A."/>
            <person name="Ohm R."/>
            <person name="Martin F."/>
            <person name="Silar P."/>
            <person name="Natvig D."/>
            <person name="Lalanne C."/>
            <person name="Gautier V."/>
            <person name="Ament-Velasquez S.L."/>
            <person name="Kruys A."/>
            <person name="Hutchinson M.I."/>
            <person name="Powell A.J."/>
            <person name="Barry K."/>
            <person name="Miller A.N."/>
            <person name="Grigoriev I.V."/>
            <person name="Debuchy R."/>
            <person name="Gladieux P."/>
            <person name="Thoren M.H."/>
            <person name="Johannesson H."/>
        </authorList>
    </citation>
    <scope>NUCLEOTIDE SEQUENCE</scope>
    <source>
        <strain evidence="4">8032-3</strain>
    </source>
</reference>
<dbReference type="EC" id="2.7.1.172" evidence="1"/>
<keyword evidence="4" id="KW-0808">Transferase</keyword>